<accession>A0A8S9LXP2</accession>
<dbReference type="EMBL" id="QGKY02000089">
    <property type="protein sequence ID" value="KAF2612524.1"/>
    <property type="molecule type" value="Genomic_DNA"/>
</dbReference>
<reference evidence="2" key="1">
    <citation type="submission" date="2019-12" db="EMBL/GenBank/DDBJ databases">
        <title>Genome sequencing and annotation of Brassica cretica.</title>
        <authorList>
            <person name="Studholme D.J."/>
            <person name="Sarris P.F."/>
        </authorList>
    </citation>
    <scope>NUCLEOTIDE SEQUENCE</scope>
    <source>
        <strain evidence="2">PFS-102/07</strain>
        <tissue evidence="2">Leaf</tissue>
    </source>
</reference>
<organism evidence="2">
    <name type="scientific">Brassica cretica</name>
    <name type="common">Mustard</name>
    <dbReference type="NCBI Taxonomy" id="69181"/>
    <lineage>
        <taxon>Eukaryota</taxon>
        <taxon>Viridiplantae</taxon>
        <taxon>Streptophyta</taxon>
        <taxon>Embryophyta</taxon>
        <taxon>Tracheophyta</taxon>
        <taxon>Spermatophyta</taxon>
        <taxon>Magnoliopsida</taxon>
        <taxon>eudicotyledons</taxon>
        <taxon>Gunneridae</taxon>
        <taxon>Pentapetalae</taxon>
        <taxon>rosids</taxon>
        <taxon>malvids</taxon>
        <taxon>Brassicales</taxon>
        <taxon>Brassicaceae</taxon>
        <taxon>Brassiceae</taxon>
        <taxon>Brassica</taxon>
    </lineage>
</organism>
<gene>
    <name evidence="2" type="ORF">F2Q70_00011494</name>
</gene>
<proteinExistence type="predicted"/>
<evidence type="ECO:0000313" key="2">
    <source>
        <dbReference type="EMBL" id="KAF2612524.1"/>
    </source>
</evidence>
<name>A0A8S9LXP2_BRACR</name>
<dbReference type="AlphaFoldDB" id="A0A8S9LXP2"/>
<feature type="compositionally biased region" description="Basic and acidic residues" evidence="1">
    <location>
        <begin position="94"/>
        <end position="103"/>
    </location>
</feature>
<comment type="caution">
    <text evidence="2">The sequence shown here is derived from an EMBL/GenBank/DDBJ whole genome shotgun (WGS) entry which is preliminary data.</text>
</comment>
<feature type="compositionally biased region" description="Basic and acidic residues" evidence="1">
    <location>
        <begin position="1"/>
        <end position="12"/>
    </location>
</feature>
<evidence type="ECO:0000256" key="1">
    <source>
        <dbReference type="SAM" id="MobiDB-lite"/>
    </source>
</evidence>
<sequence length="120" mass="13207">MMNEWRTQRKFDTGSTSAAPLPPPVNDGDPWLREREGEPIPLFSHFDNPNGHQRGPRGHLCGAGDGQHGHQPTRPIPSAGPLVHGHSASLQRQRGGEEGKRGYLDLLHPRHPLQSPSHDS</sequence>
<feature type="region of interest" description="Disordered" evidence="1">
    <location>
        <begin position="1"/>
        <end position="120"/>
    </location>
</feature>
<protein>
    <submittedName>
        <fullName evidence="2">Uncharacterized protein</fullName>
    </submittedName>
</protein>